<dbReference type="RefSeq" id="XP_060545063.1">
    <property type="nucleotide sequence ID" value="XM_060689080.1"/>
</dbReference>
<dbReference type="Pfam" id="PF00125">
    <property type="entry name" value="Histone"/>
    <property type="match status" value="1"/>
</dbReference>
<dbReference type="CDD" id="cd22911">
    <property type="entry name" value="HFD_H3"/>
    <property type="match status" value="1"/>
</dbReference>
<dbReference type="InterPro" id="IPR007125">
    <property type="entry name" value="H2A/H2B/H3"/>
</dbReference>
<dbReference type="PRINTS" id="PR00622">
    <property type="entry name" value="HISTONEH3"/>
</dbReference>
<dbReference type="PANTHER" id="PTHR45810:SF1">
    <property type="entry name" value="HISTONE H3-LIKE CENTROMERIC PROTEIN A"/>
    <property type="match status" value="1"/>
</dbReference>
<sequence length="159" mass="17927">MRRSRTSGSAYRRVSAAPAPRRGRAGRPRHQRSPLQPPRRRPAPGRSPRAAAGRGRRRRCRPGQRALQEIRKYQKSTGLLIPKLPFARAVRSVCLEYTRGVEVTWEPKALLALQTAAEVFLIDLLADAYQCACVSKRNTLLPRDIQLIRRNRGLQDGLG</sequence>
<feature type="compositionally biased region" description="Basic residues" evidence="2">
    <location>
        <begin position="21"/>
        <end position="43"/>
    </location>
</feature>
<organism evidence="4 5">
    <name type="scientific">Pantherophis guttatus</name>
    <name type="common">Corn snake</name>
    <name type="synonym">Elaphe guttata</name>
    <dbReference type="NCBI Taxonomy" id="94885"/>
    <lineage>
        <taxon>Eukaryota</taxon>
        <taxon>Metazoa</taxon>
        <taxon>Chordata</taxon>
        <taxon>Craniata</taxon>
        <taxon>Vertebrata</taxon>
        <taxon>Euteleostomi</taxon>
        <taxon>Lepidosauria</taxon>
        <taxon>Squamata</taxon>
        <taxon>Bifurcata</taxon>
        <taxon>Unidentata</taxon>
        <taxon>Episquamata</taxon>
        <taxon>Toxicofera</taxon>
        <taxon>Serpentes</taxon>
        <taxon>Colubroidea</taxon>
        <taxon>Colubridae</taxon>
        <taxon>Colubrinae</taxon>
        <taxon>Pantherophis</taxon>
    </lineage>
</organism>
<comment type="similarity">
    <text evidence="1">Belongs to the histone H3 family.</text>
</comment>
<accession>A0ABM3Z9L5</accession>
<name>A0ABM3Z9L5_PANGU</name>
<evidence type="ECO:0000313" key="5">
    <source>
        <dbReference type="RefSeq" id="XP_060545063.1"/>
    </source>
</evidence>
<proteinExistence type="inferred from homology"/>
<evidence type="ECO:0000256" key="2">
    <source>
        <dbReference type="SAM" id="MobiDB-lite"/>
    </source>
</evidence>
<dbReference type="InterPro" id="IPR000164">
    <property type="entry name" value="Histone_H3/CENP-A"/>
</dbReference>
<evidence type="ECO:0000256" key="1">
    <source>
        <dbReference type="ARBA" id="ARBA00010343"/>
    </source>
</evidence>
<protein>
    <submittedName>
        <fullName evidence="5">Histone H3-like centromeric protein A</fullName>
    </submittedName>
</protein>
<evidence type="ECO:0000259" key="3">
    <source>
        <dbReference type="Pfam" id="PF00125"/>
    </source>
</evidence>
<keyword evidence="4" id="KW-1185">Reference proteome</keyword>
<dbReference type="Proteomes" id="UP001652622">
    <property type="component" value="Unplaced"/>
</dbReference>
<evidence type="ECO:0000313" key="4">
    <source>
        <dbReference type="Proteomes" id="UP001652622"/>
    </source>
</evidence>
<feature type="region of interest" description="Disordered" evidence="2">
    <location>
        <begin position="1"/>
        <end position="67"/>
    </location>
</feature>
<dbReference type="Gene3D" id="1.10.20.10">
    <property type="entry name" value="Histone, subunit A"/>
    <property type="match status" value="1"/>
</dbReference>
<feature type="compositionally biased region" description="Low complexity" evidence="2">
    <location>
        <begin position="44"/>
        <end position="53"/>
    </location>
</feature>
<dbReference type="GeneID" id="132711086"/>
<dbReference type="PANTHER" id="PTHR45810">
    <property type="entry name" value="HISTONE H3.2"/>
    <property type="match status" value="1"/>
</dbReference>
<reference evidence="5" key="1">
    <citation type="submission" date="2025-08" db="UniProtKB">
        <authorList>
            <consortium name="RefSeq"/>
        </authorList>
    </citation>
    <scope>IDENTIFICATION</scope>
    <source>
        <tissue evidence="5">Blood</tissue>
    </source>
</reference>
<dbReference type="InterPro" id="IPR009072">
    <property type="entry name" value="Histone-fold"/>
</dbReference>
<dbReference type="SMART" id="SM00428">
    <property type="entry name" value="H3"/>
    <property type="match status" value="1"/>
</dbReference>
<dbReference type="SUPFAM" id="SSF47113">
    <property type="entry name" value="Histone-fold"/>
    <property type="match status" value="1"/>
</dbReference>
<feature type="domain" description="Core Histone H2A/H2B/H3" evidence="3">
    <location>
        <begin position="62"/>
        <end position="150"/>
    </location>
</feature>
<gene>
    <name evidence="5" type="primary">LOC132711086</name>
</gene>
<feature type="compositionally biased region" description="Low complexity" evidence="2">
    <location>
        <begin position="9"/>
        <end position="20"/>
    </location>
</feature>